<evidence type="ECO:0000313" key="4">
    <source>
        <dbReference type="EMBL" id="ADW75529.1"/>
    </source>
</evidence>
<proteinExistence type="predicted"/>
<keyword evidence="2" id="KW-0732">Signal</keyword>
<dbReference type="OrthoDB" id="5918481at2"/>
<dbReference type="KEGG" id="rah:Rahaq_3940"/>
<reference evidence="4 5" key="2">
    <citation type="journal article" date="2012" name="J. Bacteriol.">
        <title>Complete Genome Sequence of Rahnella sp. Strain Y9602, a Gammaproteobacterium Isolate from Metal- and Radionuclide-Contaminated Soil.</title>
        <authorList>
            <person name="Martinez R.J."/>
            <person name="Bruce D."/>
            <person name="Detter C."/>
            <person name="Goodwin L.A."/>
            <person name="Han J."/>
            <person name="Han C.S."/>
            <person name="Held B."/>
            <person name="Land M.L."/>
            <person name="Mikhailova N."/>
            <person name="Nolan M."/>
            <person name="Pennacchio L."/>
            <person name="Pitluck S."/>
            <person name="Tapia R."/>
            <person name="Woyke T."/>
            <person name="Sobecky P.A."/>
        </authorList>
    </citation>
    <scope>NUCLEOTIDE SEQUENCE [LARGE SCALE GENOMIC DNA]</scope>
    <source>
        <strain evidence="4 5">Y9602</strain>
    </source>
</reference>
<comment type="subcellular location">
    <subcellularLocation>
        <location evidence="1">Membrane</location>
    </subcellularLocation>
</comment>
<name>A0A0H3FH65_RAHSY</name>
<dbReference type="GO" id="GO:0016020">
    <property type="term" value="C:membrane"/>
    <property type="evidence" value="ECO:0007669"/>
    <property type="project" value="UniProtKB-SubCell"/>
</dbReference>
<dbReference type="GO" id="GO:0009306">
    <property type="term" value="P:protein secretion"/>
    <property type="evidence" value="ECO:0007669"/>
    <property type="project" value="TreeGrafter"/>
</dbReference>
<dbReference type="EMBL" id="CP002505">
    <property type="protein sequence ID" value="ADW75529.1"/>
    <property type="molecule type" value="Genomic_DNA"/>
</dbReference>
<dbReference type="PANTHER" id="PTHR30332">
    <property type="entry name" value="PROBABLE GENERAL SECRETION PATHWAY PROTEIN D"/>
    <property type="match status" value="1"/>
</dbReference>
<sequence>MKTKIGLMIAFLLLQGCAESFNKQFSRSNVKDAIPGATSADEMKVKPYVKYDTAYLGTKVDYSSTRQILLAKKVTINSYEPTDLNTVLDVLLAQTGVSHRMNLAIPGQKGTDAGKVSIEPHSINFTGTFEEFMRYISALYDVKANLDENNILKIDAYSVYAIKLDFYGENNKFEASLDLSNDAVSNGGLEGKSETKFESSFWDDVEDMAEKYVSSGMYSIFKDASIVTLTGRPSEYKVLSDVLKKYQDDNNRQFVVTYKIFTLNKEKLEEYGAGLNMSYIDGGSSVVIDTSMMDMLGGGMTVAGGADRALSIDAKLNALYSLTGSKVLQSGSFVTRNNTPIPLNMTNSQHYVSGRTRTVNKDSGDEDVEIETAEIITGTSFIITPRVMTDGRVEVTSGFTKSQLNSIDVFDTVQLPNVTTTEMFNSTAVNPGSLLMVAKYELNELSKDKEYQMLGYGQSTADNENTVVMVVGIDYYRAPLNR</sequence>
<dbReference type="PANTHER" id="PTHR30332:SF24">
    <property type="entry name" value="SECRETIN GSPD-RELATED"/>
    <property type="match status" value="1"/>
</dbReference>
<evidence type="ECO:0000256" key="2">
    <source>
        <dbReference type="ARBA" id="ARBA00022729"/>
    </source>
</evidence>
<dbReference type="RefSeq" id="WP_013577218.1">
    <property type="nucleotide sequence ID" value="NC_015061.1"/>
</dbReference>
<dbReference type="Proteomes" id="UP000007257">
    <property type="component" value="Chromosome"/>
</dbReference>
<organism evidence="4 5">
    <name type="scientific">Rahnella sp. (strain Y9602)</name>
    <dbReference type="NCBI Taxonomy" id="2703885"/>
    <lineage>
        <taxon>Bacteria</taxon>
        <taxon>Pseudomonadati</taxon>
        <taxon>Pseudomonadota</taxon>
        <taxon>Gammaproteobacteria</taxon>
        <taxon>Enterobacterales</taxon>
        <taxon>Yersiniaceae</taxon>
        <taxon>Rahnella</taxon>
    </lineage>
</organism>
<dbReference type="GO" id="GO:0015627">
    <property type="term" value="C:type II protein secretion system complex"/>
    <property type="evidence" value="ECO:0007669"/>
    <property type="project" value="TreeGrafter"/>
</dbReference>
<protein>
    <submittedName>
        <fullName evidence="4">Type II and III secretion system protein</fullName>
    </submittedName>
</protein>
<reference evidence="5" key="1">
    <citation type="submission" date="2011-01" db="EMBL/GenBank/DDBJ databases">
        <title>Complete sequence of chromosome of Rahnella sp. Y9602.</title>
        <authorList>
            <consortium name="US DOE Joint Genome Institute"/>
            <person name="Lucas S."/>
            <person name="Copeland A."/>
            <person name="Lapidus A."/>
            <person name="Cheng J.-F."/>
            <person name="Goodwin L."/>
            <person name="Pitluck S."/>
            <person name="Lu M."/>
            <person name="Detter J.C."/>
            <person name="Han C."/>
            <person name="Tapia R."/>
            <person name="Land M."/>
            <person name="Hauser L."/>
            <person name="Kyrpides N."/>
            <person name="Ivanova N."/>
            <person name="Ovchinnikova G."/>
            <person name="Pagani I."/>
            <person name="Sobecky P.A."/>
            <person name="Martinez R.J."/>
            <person name="Woyke T."/>
        </authorList>
    </citation>
    <scope>NUCLEOTIDE SEQUENCE [LARGE SCALE GENOMIC DNA]</scope>
    <source>
        <strain evidence="5">Y9602</strain>
    </source>
</reference>
<dbReference type="eggNOG" id="COG1450">
    <property type="taxonomic scope" value="Bacteria"/>
</dbReference>
<dbReference type="HOGENOM" id="CLU_567100_0_0_6"/>
<evidence type="ECO:0000313" key="5">
    <source>
        <dbReference type="Proteomes" id="UP000007257"/>
    </source>
</evidence>
<keyword evidence="3" id="KW-0472">Membrane</keyword>
<evidence type="ECO:0000256" key="1">
    <source>
        <dbReference type="ARBA" id="ARBA00004370"/>
    </source>
</evidence>
<accession>A0A0H3FH65</accession>
<dbReference type="InterPro" id="IPR050810">
    <property type="entry name" value="Bact_Secretion_Sys_Channel"/>
</dbReference>
<dbReference type="PROSITE" id="PS51257">
    <property type="entry name" value="PROKAR_LIPOPROTEIN"/>
    <property type="match status" value="1"/>
</dbReference>
<gene>
    <name evidence="4" type="ordered locus">Rahaq_3940</name>
</gene>
<evidence type="ECO:0000256" key="3">
    <source>
        <dbReference type="ARBA" id="ARBA00023136"/>
    </source>
</evidence>
<dbReference type="AlphaFoldDB" id="A0A0H3FH65"/>